<dbReference type="PANTHER" id="PTHR30061">
    <property type="entry name" value="MALTOSE-BINDING PERIPLASMIC PROTEIN"/>
    <property type="match status" value="1"/>
</dbReference>
<sequence>MCRLPVKILLIPFLILTIVSGCSATSSQTGSGASSKDKVTINFWYTWGGDEAKIISELINEYNKSQDKVFVKGLNQGDIQKQMTAIVGGNPPDLASHYDENKLASWADRGVMLPLDKYIKEDNYDINDFVPAARSAVQYKDKTYALPIVMNTWMLYYNKDMLKKAGFDGPPETIQQLMEYDKKLSKMKDGRIEQLGIWPSQNPYMWMNAFNGKIWDPEKKEVTPLDPGFKKTVETNKKMWDRYGTKALDRFASGSGQYASAQNPFLAGKYAMQFDGEWIAKFAERYAPNLNYGVAPMPYDENHPESKNAGFMNVGTLYIPKGADHPDEAWKFLNWITQKEQMAKFAASLGNLAPRQSLQNDAMLKKEVPKYEVFMKYVTNGKIKSVPSVPFLDEYLEKINKTHDDILRGKVSVEEGLTRLKKEAQPLANKTKQ</sequence>
<proteinExistence type="inferred from homology"/>
<feature type="chain" id="PRO_5047020864" evidence="4">
    <location>
        <begin position="25"/>
        <end position="433"/>
    </location>
</feature>
<dbReference type="InterPro" id="IPR006059">
    <property type="entry name" value="SBP"/>
</dbReference>
<dbReference type="SUPFAM" id="SSF53850">
    <property type="entry name" value="Periplasmic binding protein-like II"/>
    <property type="match status" value="1"/>
</dbReference>
<gene>
    <name evidence="5" type="ORF">QYF49_23990</name>
</gene>
<evidence type="ECO:0000256" key="2">
    <source>
        <dbReference type="ARBA" id="ARBA00022448"/>
    </source>
</evidence>
<dbReference type="EMBL" id="JAUHLN010000009">
    <property type="protein sequence ID" value="MDN4076008.1"/>
    <property type="molecule type" value="Genomic_DNA"/>
</dbReference>
<evidence type="ECO:0000313" key="6">
    <source>
        <dbReference type="Proteomes" id="UP001168694"/>
    </source>
</evidence>
<comment type="caution">
    <text evidence="5">The sequence shown here is derived from an EMBL/GenBank/DDBJ whole genome shotgun (WGS) entry which is preliminary data.</text>
</comment>
<keyword evidence="6" id="KW-1185">Reference proteome</keyword>
<dbReference type="RefSeq" id="WP_290402119.1">
    <property type="nucleotide sequence ID" value="NZ_JAUHLN010000009.1"/>
</dbReference>
<protein>
    <submittedName>
        <fullName evidence="5">ABC transporter substrate-binding protein</fullName>
    </submittedName>
</protein>
<feature type="signal peptide" evidence="4">
    <location>
        <begin position="1"/>
        <end position="24"/>
    </location>
</feature>
<dbReference type="PROSITE" id="PS51257">
    <property type="entry name" value="PROKAR_LIPOPROTEIN"/>
    <property type="match status" value="1"/>
</dbReference>
<keyword evidence="2" id="KW-0813">Transport</keyword>
<comment type="similarity">
    <text evidence="1">Belongs to the bacterial solute-binding protein 1 family.</text>
</comment>
<dbReference type="PANTHER" id="PTHR30061:SF50">
    <property type="entry name" value="MALTOSE_MALTODEXTRIN-BINDING PERIPLASMIC PROTEIN"/>
    <property type="match status" value="1"/>
</dbReference>
<dbReference type="Proteomes" id="UP001168694">
    <property type="component" value="Unassembled WGS sequence"/>
</dbReference>
<organism evidence="5 6">
    <name type="scientific">Fictibacillus terranigra</name>
    <dbReference type="NCBI Taxonomy" id="3058424"/>
    <lineage>
        <taxon>Bacteria</taxon>
        <taxon>Bacillati</taxon>
        <taxon>Bacillota</taxon>
        <taxon>Bacilli</taxon>
        <taxon>Bacillales</taxon>
        <taxon>Fictibacillaceae</taxon>
        <taxon>Fictibacillus</taxon>
    </lineage>
</organism>
<name>A0ABT8EDK8_9BACL</name>
<evidence type="ECO:0000256" key="4">
    <source>
        <dbReference type="SAM" id="SignalP"/>
    </source>
</evidence>
<dbReference type="Pfam" id="PF01547">
    <property type="entry name" value="SBP_bac_1"/>
    <property type="match status" value="1"/>
</dbReference>
<evidence type="ECO:0000256" key="3">
    <source>
        <dbReference type="ARBA" id="ARBA00022729"/>
    </source>
</evidence>
<dbReference type="CDD" id="cd14748">
    <property type="entry name" value="PBP2_UgpB"/>
    <property type="match status" value="1"/>
</dbReference>
<reference evidence="5" key="1">
    <citation type="submission" date="2023-06" db="EMBL/GenBank/DDBJ databases">
        <title>Draft Genome Sequences of Representative Paenibacillus Polymyxa, Bacillus cereus, Fictibacillus sp., and Brevibacillus agri Strains Isolated from Amazonian Dark Earth.</title>
        <authorList>
            <person name="Pellegrinetti T.A."/>
            <person name="Cunha I.C.M."/>
            <person name="Chaves M.G."/>
            <person name="Freitas A.S."/>
            <person name="Silva A.V.R."/>
            <person name="Tsai S.M."/>
            <person name="Mendes L.W."/>
        </authorList>
    </citation>
    <scope>NUCLEOTIDE SEQUENCE</scope>
    <source>
        <strain evidence="5">CENA-BCM004</strain>
    </source>
</reference>
<evidence type="ECO:0000313" key="5">
    <source>
        <dbReference type="EMBL" id="MDN4076008.1"/>
    </source>
</evidence>
<keyword evidence="3 4" id="KW-0732">Signal</keyword>
<evidence type="ECO:0000256" key="1">
    <source>
        <dbReference type="ARBA" id="ARBA00008520"/>
    </source>
</evidence>
<accession>A0ABT8EDK8</accession>
<dbReference type="Gene3D" id="3.40.190.10">
    <property type="entry name" value="Periplasmic binding protein-like II"/>
    <property type="match status" value="2"/>
</dbReference>